<accession>A0A179GN45</accession>
<proteinExistence type="predicted"/>
<protein>
    <submittedName>
        <fullName evidence="2">Uncharacterized protein</fullName>
    </submittedName>
</protein>
<evidence type="ECO:0000256" key="1">
    <source>
        <dbReference type="SAM" id="MobiDB-lite"/>
    </source>
</evidence>
<dbReference type="AlphaFoldDB" id="A0A179GN45"/>
<dbReference type="Proteomes" id="UP000078240">
    <property type="component" value="Unassembled WGS sequence"/>
</dbReference>
<name>A0A179GN45_PURLI</name>
<organism evidence="2 3">
    <name type="scientific">Purpureocillium lilacinum</name>
    <name type="common">Paecilomyces lilacinus</name>
    <dbReference type="NCBI Taxonomy" id="33203"/>
    <lineage>
        <taxon>Eukaryota</taxon>
        <taxon>Fungi</taxon>
        <taxon>Dikarya</taxon>
        <taxon>Ascomycota</taxon>
        <taxon>Pezizomycotina</taxon>
        <taxon>Sordariomycetes</taxon>
        <taxon>Hypocreomycetidae</taxon>
        <taxon>Hypocreales</taxon>
        <taxon>Ophiocordycipitaceae</taxon>
        <taxon>Purpureocillium</taxon>
    </lineage>
</organism>
<sequence length="103" mass="11369">MSWRDRSRPTKAHITISCVNTADSRVTTSAGICDPSPSRDGALQRPGWTAVGETGRRGGKNRAERERQTAWLAPAKVKQVEKRDPLVIYRLFPAAGCMCVRVC</sequence>
<comment type="caution">
    <text evidence="2">The sequence shown here is derived from an EMBL/GenBank/DDBJ whole genome shotgun (WGS) entry which is preliminary data.</text>
</comment>
<evidence type="ECO:0000313" key="3">
    <source>
        <dbReference type="Proteomes" id="UP000078240"/>
    </source>
</evidence>
<reference evidence="2 3" key="1">
    <citation type="submission" date="2016-01" db="EMBL/GenBank/DDBJ databases">
        <title>Biosynthesis of antibiotic leucinostatins and their inhibition on Phytophthora in bio-control Purpureocillium lilacinum.</title>
        <authorList>
            <person name="Wang G."/>
            <person name="Liu Z."/>
            <person name="Lin R."/>
            <person name="Li E."/>
            <person name="Mao Z."/>
            <person name="Ling J."/>
            <person name="Yin W."/>
            <person name="Xie B."/>
        </authorList>
    </citation>
    <scope>NUCLEOTIDE SEQUENCE [LARGE SCALE GENOMIC DNA]</scope>
    <source>
        <strain evidence="2">PLBJ-1</strain>
    </source>
</reference>
<dbReference type="EMBL" id="LSBH01000005">
    <property type="protein sequence ID" value="OAQ78898.1"/>
    <property type="molecule type" value="Genomic_DNA"/>
</dbReference>
<evidence type="ECO:0000313" key="2">
    <source>
        <dbReference type="EMBL" id="OAQ78898.1"/>
    </source>
</evidence>
<feature type="region of interest" description="Disordered" evidence="1">
    <location>
        <begin position="29"/>
        <end position="67"/>
    </location>
</feature>
<gene>
    <name evidence="2" type="ORF">VFPBJ_07019</name>
</gene>